<evidence type="ECO:0000313" key="3">
    <source>
        <dbReference type="Proteomes" id="UP001303211"/>
    </source>
</evidence>
<reference evidence="2 3" key="1">
    <citation type="submission" date="2023-03" db="EMBL/GenBank/DDBJ databases">
        <title>Diaphorobacter basophil sp. nov., isolated from a sewage-treatment plant.</title>
        <authorList>
            <person name="Yang K."/>
        </authorList>
    </citation>
    <scope>NUCLEOTIDE SEQUENCE [LARGE SCALE GENOMIC DNA]</scope>
    <source>
        <strain evidence="2 3">Y-1</strain>
    </source>
</reference>
<feature type="region of interest" description="Disordered" evidence="1">
    <location>
        <begin position="109"/>
        <end position="143"/>
    </location>
</feature>
<feature type="compositionally biased region" description="Basic and acidic residues" evidence="1">
    <location>
        <begin position="110"/>
        <end position="128"/>
    </location>
</feature>
<keyword evidence="3" id="KW-1185">Reference proteome</keyword>
<evidence type="ECO:0000256" key="1">
    <source>
        <dbReference type="SAM" id="MobiDB-lite"/>
    </source>
</evidence>
<dbReference type="Proteomes" id="UP001303211">
    <property type="component" value="Chromosome"/>
</dbReference>
<evidence type="ECO:0000313" key="2">
    <source>
        <dbReference type="EMBL" id="WOO32949.1"/>
    </source>
</evidence>
<dbReference type="PIRSF" id="PIRSF010256">
    <property type="entry name" value="CoxE_vWa"/>
    <property type="match status" value="1"/>
</dbReference>
<dbReference type="RefSeq" id="WP_317702366.1">
    <property type="nucleotide sequence ID" value="NZ_CP136921.1"/>
</dbReference>
<accession>A0ABZ0J5H4</accession>
<name>A0ABZ0J5H4_9BURK</name>
<organism evidence="2 3">
    <name type="scientific">Diaphorobacter limosus</name>
    <dbReference type="NCBI Taxonomy" id="3036128"/>
    <lineage>
        <taxon>Bacteria</taxon>
        <taxon>Pseudomonadati</taxon>
        <taxon>Pseudomonadota</taxon>
        <taxon>Betaproteobacteria</taxon>
        <taxon>Burkholderiales</taxon>
        <taxon>Comamonadaceae</taxon>
        <taxon>Diaphorobacter</taxon>
    </lineage>
</organism>
<sequence>MADPFAAQQATQQRVPQLGDARSGKLAGNLTAFGRALRRTGVPVDAARMALAQQAVQLVGVARKGDMAAALEAVLVGRAQDRAVFRELFEVFFRDPDLASKLLAQMLPRAEGRAEPPRQRPRVREALQRPKPPAGSVEQPEQQVDLDAAMSASRLARLKNADFNQLSASEFQLVERLVRDIALPLPSVAARRMRAGGRGARIHWARTLRQAARHGGDLVALQRQQRRQQALPLLVLVDVSGSMERYARLLLAFIHAATARVRVDGQAQRLRREVFAFGTGLTDLGPAFRESDTDAMLQRAGQAIHDFAGGTRLGDSLARLRQQHARRLVGRRTLVLIVSDGLDTGEPEDLARELDWLKHRCRRLLWLNPLLRFDGYEPSARGAAVLHRAADAMLAVHNVTRLQQLAGAIASLMKQ</sequence>
<protein>
    <submittedName>
        <fullName evidence="2">VWA domain-containing protein</fullName>
    </submittedName>
</protein>
<dbReference type="InterPro" id="IPR008912">
    <property type="entry name" value="Uncharacterised_CoxE"/>
</dbReference>
<dbReference type="SUPFAM" id="SSF53300">
    <property type="entry name" value="vWA-like"/>
    <property type="match status" value="1"/>
</dbReference>
<dbReference type="PANTHER" id="PTHR39338:SF6">
    <property type="entry name" value="BLL5662 PROTEIN"/>
    <property type="match status" value="1"/>
</dbReference>
<dbReference type="InterPro" id="IPR011195">
    <property type="entry name" value="UCP010256"/>
</dbReference>
<dbReference type="CDD" id="cd00198">
    <property type="entry name" value="vWFA"/>
    <property type="match status" value="1"/>
</dbReference>
<dbReference type="Gene3D" id="3.40.50.410">
    <property type="entry name" value="von Willebrand factor, type A domain"/>
    <property type="match status" value="1"/>
</dbReference>
<dbReference type="InterPro" id="IPR036465">
    <property type="entry name" value="vWFA_dom_sf"/>
</dbReference>
<proteinExistence type="predicted"/>
<dbReference type="EMBL" id="CP136921">
    <property type="protein sequence ID" value="WOO32949.1"/>
    <property type="molecule type" value="Genomic_DNA"/>
</dbReference>
<gene>
    <name evidence="2" type="ORF">P4826_02160</name>
</gene>
<dbReference type="Pfam" id="PF05762">
    <property type="entry name" value="VWA_CoxE"/>
    <property type="match status" value="1"/>
</dbReference>
<dbReference type="PANTHER" id="PTHR39338">
    <property type="entry name" value="BLL5662 PROTEIN-RELATED"/>
    <property type="match status" value="1"/>
</dbReference>